<evidence type="ECO:0000313" key="4">
    <source>
        <dbReference type="Proteomes" id="UP000067626"/>
    </source>
</evidence>
<keyword evidence="4" id="KW-1185">Reference proteome</keyword>
<dbReference type="AlphaFoldDB" id="A0A0K1EQ29"/>
<dbReference type="EMBL" id="CP012159">
    <property type="protein sequence ID" value="AKT42924.1"/>
    <property type="molecule type" value="Genomic_DNA"/>
</dbReference>
<proteinExistence type="predicted"/>
<sequence length="468" mass="50333">MRPRSAAHLITSLLALLVVASPRAALAQTSSRADVQLSPAERLEQAKILFRRGNALLTAGDEQGALEHFLRSRELVPSYQNTRNAASCLDNLGRPDEALDMYESLLDGFGDQLGDADRDQLTARMRELLARTARVFIIANVEGTVFVDDRPRGTLPLKRFLRLSAGWRNIRVSQRGYRSFTTTADVQPNVDMLIEASLGPLEQETSLPHRDPREPAHAMPGWFLQAHGGYVVGPSLGSNAEVAVQRTCAGVACPGAAGVHLGLRLGYLTSFGLGIEISAGYLDLSSTFQRTIAIPRPKQPASVLATYTLDHELLLRGSYAGAGLSYRLPIGWRLSGLGRMTAMLASAQSADRVSGIGRSANLDEEAPLVVEDRDQVLRSAPVLLSPEIGVEAAWGRLRLALSIAALILPSQGPRFSGRRVGVDATCPGPGVNSVERLACMPDSNALSREPAYGAFLLWTPQLAVAATF</sequence>
<keyword evidence="2" id="KW-0732">Signal</keyword>
<dbReference type="Gene3D" id="1.25.40.10">
    <property type="entry name" value="Tetratricopeptide repeat domain"/>
    <property type="match status" value="1"/>
</dbReference>
<reference evidence="3 4" key="1">
    <citation type="submission" date="2015-07" db="EMBL/GenBank/DDBJ databases">
        <title>Genome analysis of myxobacterium Chondromyces crocatus Cm c5 reveals a high potential for natural compound synthesis and the genetic basis for the loss of fruiting body formation.</title>
        <authorList>
            <person name="Zaburannyi N."/>
            <person name="Bunk B."/>
            <person name="Maier J."/>
            <person name="Overmann J."/>
            <person name="Mueller R."/>
        </authorList>
    </citation>
    <scope>NUCLEOTIDE SEQUENCE [LARGE SCALE GENOMIC DNA]</scope>
    <source>
        <strain evidence="3 4">Cm c5</strain>
    </source>
</reference>
<evidence type="ECO:0000256" key="2">
    <source>
        <dbReference type="SAM" id="SignalP"/>
    </source>
</evidence>
<feature type="repeat" description="TPR" evidence="1">
    <location>
        <begin position="46"/>
        <end position="79"/>
    </location>
</feature>
<protein>
    <submittedName>
        <fullName evidence="3">Uncharacterized protein</fullName>
    </submittedName>
</protein>
<dbReference type="PROSITE" id="PS50005">
    <property type="entry name" value="TPR"/>
    <property type="match status" value="1"/>
</dbReference>
<feature type="chain" id="PRO_5005459801" evidence="2">
    <location>
        <begin position="28"/>
        <end position="468"/>
    </location>
</feature>
<dbReference type="SUPFAM" id="SSF48452">
    <property type="entry name" value="TPR-like"/>
    <property type="match status" value="1"/>
</dbReference>
<keyword evidence="1" id="KW-0802">TPR repeat</keyword>
<gene>
    <name evidence="3" type="ORF">CMC5_071520</name>
</gene>
<evidence type="ECO:0000256" key="1">
    <source>
        <dbReference type="PROSITE-ProRule" id="PRU00339"/>
    </source>
</evidence>
<dbReference type="KEGG" id="ccro:CMC5_071520"/>
<feature type="signal peptide" evidence="2">
    <location>
        <begin position="1"/>
        <end position="27"/>
    </location>
</feature>
<dbReference type="InterPro" id="IPR011990">
    <property type="entry name" value="TPR-like_helical_dom_sf"/>
</dbReference>
<organism evidence="3 4">
    <name type="scientific">Chondromyces crocatus</name>
    <dbReference type="NCBI Taxonomy" id="52"/>
    <lineage>
        <taxon>Bacteria</taxon>
        <taxon>Pseudomonadati</taxon>
        <taxon>Myxococcota</taxon>
        <taxon>Polyangia</taxon>
        <taxon>Polyangiales</taxon>
        <taxon>Polyangiaceae</taxon>
        <taxon>Chondromyces</taxon>
    </lineage>
</organism>
<dbReference type="Proteomes" id="UP000067626">
    <property type="component" value="Chromosome"/>
</dbReference>
<accession>A0A0K1EQ29</accession>
<dbReference type="OrthoDB" id="5485962at2"/>
<name>A0A0K1EQ29_CHOCO</name>
<evidence type="ECO:0000313" key="3">
    <source>
        <dbReference type="EMBL" id="AKT42924.1"/>
    </source>
</evidence>
<dbReference type="InterPro" id="IPR019734">
    <property type="entry name" value="TPR_rpt"/>
</dbReference>
<dbReference type="RefSeq" id="WP_156339092.1">
    <property type="nucleotide sequence ID" value="NZ_CP012159.1"/>
</dbReference>